<proteinExistence type="inferred from homology"/>
<evidence type="ECO:0000313" key="14">
    <source>
        <dbReference type="Proteomes" id="UP000254633"/>
    </source>
</evidence>
<sequence>MPSLSKEAALVHEALVARGLETPLRPPMDELDNETRKSLIAGHMTEIMLLLNLDLSDDSLMETPHRIAKMYVDEIFAGLDYANFPKITLIENKMKVDEMVTVRDITLTSTCEHHFVTIDGKATVAYIPKDSVIGLSKINRIVQFFAQRPQVQERLTQQILTALQTLLRHQ</sequence>
<dbReference type="EMBL" id="UGXH01000003">
    <property type="protein sequence ID" value="SUG54912.1"/>
    <property type="molecule type" value="Genomic_DNA"/>
</dbReference>
<protein>
    <recommendedName>
        <fullName evidence="6">GTP cyclohydrolase 1</fullName>
        <ecNumber evidence="5">3.5.4.16</ecNumber>
    </recommendedName>
    <alternativeName>
        <fullName evidence="11">GTP cyclohydrolase I</fullName>
    </alternativeName>
</protein>
<evidence type="ECO:0000256" key="6">
    <source>
        <dbReference type="ARBA" id="ARBA00017272"/>
    </source>
</evidence>
<dbReference type="PANTHER" id="PTHR11109:SF7">
    <property type="entry name" value="GTP CYCLOHYDROLASE 1"/>
    <property type="match status" value="1"/>
</dbReference>
<evidence type="ECO:0000256" key="3">
    <source>
        <dbReference type="ARBA" id="ARBA00008085"/>
    </source>
</evidence>
<dbReference type="SUPFAM" id="SSF55620">
    <property type="entry name" value="Tetrahydrobiopterin biosynthesis enzymes-like"/>
    <property type="match status" value="1"/>
</dbReference>
<dbReference type="InterPro" id="IPR043133">
    <property type="entry name" value="GTP-CH-I_C/QueF"/>
</dbReference>
<feature type="domain" description="GTP cyclohydrolase I" evidence="12">
    <location>
        <begin position="41"/>
        <end position="168"/>
    </location>
</feature>
<dbReference type="GO" id="GO:0005737">
    <property type="term" value="C:cytoplasm"/>
    <property type="evidence" value="ECO:0007669"/>
    <property type="project" value="TreeGrafter"/>
</dbReference>
<evidence type="ECO:0000256" key="9">
    <source>
        <dbReference type="ARBA" id="ARBA00022801"/>
    </source>
</evidence>
<dbReference type="NCBIfam" id="NF006824">
    <property type="entry name" value="PRK09347.1-1"/>
    <property type="match status" value="1"/>
</dbReference>
<organism evidence="13 14">
    <name type="scientific">Salmonella diarizonae</name>
    <dbReference type="NCBI Taxonomy" id="59204"/>
    <lineage>
        <taxon>Bacteria</taxon>
        <taxon>Pseudomonadati</taxon>
        <taxon>Pseudomonadota</taxon>
        <taxon>Gammaproteobacteria</taxon>
        <taxon>Enterobacterales</taxon>
        <taxon>Enterobacteriaceae</taxon>
        <taxon>Salmonella</taxon>
    </lineage>
</organism>
<dbReference type="InterPro" id="IPR018234">
    <property type="entry name" value="GTP_CycHdrlase_I_CS"/>
</dbReference>
<name>A0A379TWH4_SALDZ</name>
<comment type="pathway">
    <text evidence="2">Cofactor biosynthesis; 7,8-dihydroneopterin triphosphate biosynthesis; 7,8-dihydroneopterin triphosphate from GTP: step 1/1.</text>
</comment>
<evidence type="ECO:0000256" key="7">
    <source>
        <dbReference type="ARBA" id="ARBA00022563"/>
    </source>
</evidence>
<evidence type="ECO:0000313" key="13">
    <source>
        <dbReference type="EMBL" id="SUG54912.1"/>
    </source>
</evidence>
<evidence type="ECO:0000256" key="5">
    <source>
        <dbReference type="ARBA" id="ARBA00012715"/>
    </source>
</evidence>
<gene>
    <name evidence="13" type="primary">folE</name>
    <name evidence="13" type="ORF">NCTC10060_02025</name>
</gene>
<evidence type="ECO:0000256" key="2">
    <source>
        <dbReference type="ARBA" id="ARBA00005080"/>
    </source>
</evidence>
<dbReference type="NCBIfam" id="TIGR00063">
    <property type="entry name" value="folE"/>
    <property type="match status" value="1"/>
</dbReference>
<dbReference type="FunFam" id="1.10.286.10:FF:000002">
    <property type="entry name" value="GTP cyclohydrolase 1"/>
    <property type="match status" value="1"/>
</dbReference>
<evidence type="ECO:0000256" key="4">
    <source>
        <dbReference type="ARBA" id="ARBA00011857"/>
    </source>
</evidence>
<keyword evidence="9 13" id="KW-0378">Hydrolase</keyword>
<dbReference type="GO" id="GO:0046654">
    <property type="term" value="P:tetrahydrofolate biosynthetic process"/>
    <property type="evidence" value="ECO:0007669"/>
    <property type="project" value="InterPro"/>
</dbReference>
<keyword evidence="7" id="KW-0554">One-carbon metabolism</keyword>
<evidence type="ECO:0000256" key="8">
    <source>
        <dbReference type="ARBA" id="ARBA00022741"/>
    </source>
</evidence>
<accession>A0A379TWH4</accession>
<dbReference type="GO" id="GO:0006730">
    <property type="term" value="P:one-carbon metabolic process"/>
    <property type="evidence" value="ECO:0007669"/>
    <property type="project" value="UniProtKB-KW"/>
</dbReference>
<dbReference type="PROSITE" id="PS00860">
    <property type="entry name" value="GTP_CYCLOHYDROL_1_2"/>
    <property type="match status" value="1"/>
</dbReference>
<comment type="catalytic activity">
    <reaction evidence="1">
        <text>GTP + H2O = 7,8-dihydroneopterin 3'-triphosphate + formate + H(+)</text>
        <dbReference type="Rhea" id="RHEA:17473"/>
        <dbReference type="ChEBI" id="CHEBI:15377"/>
        <dbReference type="ChEBI" id="CHEBI:15378"/>
        <dbReference type="ChEBI" id="CHEBI:15740"/>
        <dbReference type="ChEBI" id="CHEBI:37565"/>
        <dbReference type="ChEBI" id="CHEBI:58462"/>
        <dbReference type="EC" id="3.5.4.16"/>
    </reaction>
</comment>
<evidence type="ECO:0000256" key="1">
    <source>
        <dbReference type="ARBA" id="ARBA00001052"/>
    </source>
</evidence>
<dbReference type="GO" id="GO:0008270">
    <property type="term" value="F:zinc ion binding"/>
    <property type="evidence" value="ECO:0007669"/>
    <property type="project" value="TreeGrafter"/>
</dbReference>
<evidence type="ECO:0000259" key="12">
    <source>
        <dbReference type="Pfam" id="PF01227"/>
    </source>
</evidence>
<dbReference type="Gene3D" id="1.10.286.10">
    <property type="match status" value="1"/>
</dbReference>
<dbReference type="Gene3D" id="3.30.1130.10">
    <property type="match status" value="1"/>
</dbReference>
<dbReference type="PANTHER" id="PTHR11109">
    <property type="entry name" value="GTP CYCLOHYDROLASE I"/>
    <property type="match status" value="1"/>
</dbReference>
<comment type="similarity">
    <text evidence="3">Belongs to the GTP cyclohydrolase I family.</text>
</comment>
<dbReference type="EC" id="3.5.4.16" evidence="5"/>
<reference evidence="13 14" key="1">
    <citation type="submission" date="2018-06" db="EMBL/GenBank/DDBJ databases">
        <authorList>
            <consortium name="Pathogen Informatics"/>
            <person name="Doyle S."/>
        </authorList>
    </citation>
    <scope>NUCLEOTIDE SEQUENCE [LARGE SCALE GENOMIC DNA]</scope>
    <source>
        <strain evidence="13 14">NCTC10060</strain>
    </source>
</reference>
<dbReference type="GO" id="GO:0003934">
    <property type="term" value="F:GTP cyclohydrolase I activity"/>
    <property type="evidence" value="ECO:0007669"/>
    <property type="project" value="UniProtKB-EC"/>
</dbReference>
<dbReference type="GO" id="GO:0005525">
    <property type="term" value="F:GTP binding"/>
    <property type="evidence" value="ECO:0007669"/>
    <property type="project" value="UniProtKB-KW"/>
</dbReference>
<evidence type="ECO:0000256" key="11">
    <source>
        <dbReference type="ARBA" id="ARBA00030854"/>
    </source>
</evidence>
<dbReference type="Proteomes" id="UP000254633">
    <property type="component" value="Unassembled WGS sequence"/>
</dbReference>
<keyword evidence="8" id="KW-0547">Nucleotide-binding</keyword>
<keyword evidence="10" id="KW-0342">GTP-binding</keyword>
<evidence type="ECO:0000256" key="10">
    <source>
        <dbReference type="ARBA" id="ARBA00023134"/>
    </source>
</evidence>
<dbReference type="Pfam" id="PF01227">
    <property type="entry name" value="GTP_cyclohydroI"/>
    <property type="match status" value="1"/>
</dbReference>
<dbReference type="AlphaFoldDB" id="A0A379TWH4"/>
<dbReference type="InterPro" id="IPR043134">
    <property type="entry name" value="GTP-CH-I_N"/>
</dbReference>
<comment type="subunit">
    <text evidence="4">Toroid-shaped homodecamer, composed of two pentamers of five dimers.</text>
</comment>
<dbReference type="InterPro" id="IPR020602">
    <property type="entry name" value="GTP_CycHdrlase_I_dom"/>
</dbReference>
<dbReference type="GO" id="GO:0006729">
    <property type="term" value="P:tetrahydrobiopterin biosynthetic process"/>
    <property type="evidence" value="ECO:0007669"/>
    <property type="project" value="TreeGrafter"/>
</dbReference>
<dbReference type="PROSITE" id="PS00859">
    <property type="entry name" value="GTP_CYCLOHYDROL_1_1"/>
    <property type="match status" value="1"/>
</dbReference>
<dbReference type="UniPathway" id="UPA00848">
    <property type="reaction ID" value="UER00151"/>
</dbReference>
<dbReference type="InterPro" id="IPR001474">
    <property type="entry name" value="GTP_CycHdrlase_I"/>
</dbReference>